<protein>
    <submittedName>
        <fullName evidence="2">Uncharacterized protein</fullName>
    </submittedName>
</protein>
<name>A0A3M7MJ80_9PLEO</name>
<proteinExistence type="predicted"/>
<sequence length="256" mass="26969">MYIPQHAKAVAPVPTTEHGDALPGMSAGGVAAITSASPPTLSSTTDNTDDKPEEESHLTQKHHKLDSDEVAMSSANNTHGEKEARAQRRADALEQSRGKGYDEVETEGGHADVEELHGATDKSVTRNETGSGDKTKQETAQKGDTATGKKGHDSVRGVDGTGLNSTKKATEGKSSEEEGSKLDGEQTGAAKETEAKPNRRDSKEVHAEDSKHDEQKGHGGSEIKGTDPVTSNHGNLGDMIQRQNAEKFGVNLAGDV</sequence>
<dbReference type="AlphaFoldDB" id="A0A3M7MJ80"/>
<dbReference type="Proteomes" id="UP000265663">
    <property type="component" value="Unassembled WGS sequence"/>
</dbReference>
<accession>A0A3M7MJ80</accession>
<dbReference type="OrthoDB" id="3693675at2759"/>
<feature type="compositionally biased region" description="Basic and acidic residues" evidence="1">
    <location>
        <begin position="79"/>
        <end position="141"/>
    </location>
</feature>
<keyword evidence="3" id="KW-1185">Reference proteome</keyword>
<organism evidence="2 3">
    <name type="scientific">Pyrenophora seminiperda CCB06</name>
    <dbReference type="NCBI Taxonomy" id="1302712"/>
    <lineage>
        <taxon>Eukaryota</taxon>
        <taxon>Fungi</taxon>
        <taxon>Dikarya</taxon>
        <taxon>Ascomycota</taxon>
        <taxon>Pezizomycotina</taxon>
        <taxon>Dothideomycetes</taxon>
        <taxon>Pleosporomycetidae</taxon>
        <taxon>Pleosporales</taxon>
        <taxon>Pleosporineae</taxon>
        <taxon>Pleosporaceae</taxon>
        <taxon>Pyrenophora</taxon>
    </lineage>
</organism>
<feature type="region of interest" description="Disordered" evidence="1">
    <location>
        <begin position="1"/>
        <end position="256"/>
    </location>
</feature>
<feature type="compositionally biased region" description="Low complexity" evidence="1">
    <location>
        <begin position="31"/>
        <end position="45"/>
    </location>
</feature>
<evidence type="ECO:0000313" key="2">
    <source>
        <dbReference type="EMBL" id="RMZ74424.1"/>
    </source>
</evidence>
<feature type="compositionally biased region" description="Basic and acidic residues" evidence="1">
    <location>
        <begin position="191"/>
        <end position="225"/>
    </location>
</feature>
<evidence type="ECO:0000313" key="3">
    <source>
        <dbReference type="Proteomes" id="UP000265663"/>
    </source>
</evidence>
<evidence type="ECO:0000256" key="1">
    <source>
        <dbReference type="SAM" id="MobiDB-lite"/>
    </source>
</evidence>
<gene>
    <name evidence="2" type="ORF">GMOD_00003461</name>
</gene>
<dbReference type="EMBL" id="KE747844">
    <property type="protein sequence ID" value="RMZ74424.1"/>
    <property type="molecule type" value="Genomic_DNA"/>
</dbReference>
<feature type="compositionally biased region" description="Basic and acidic residues" evidence="1">
    <location>
        <begin position="48"/>
        <end position="58"/>
    </location>
</feature>
<reference evidence="2 3" key="1">
    <citation type="journal article" date="2014" name="PLoS ONE">
        <title>De novo Genome Assembly of the Fungal Plant Pathogen Pyrenophora semeniperda.</title>
        <authorList>
            <person name="Soliai M.M."/>
            <person name="Meyer S.E."/>
            <person name="Udall J.A."/>
            <person name="Elzinga D.E."/>
            <person name="Hermansen R.A."/>
            <person name="Bodily P.M."/>
            <person name="Hart A.A."/>
            <person name="Coleman C.E."/>
        </authorList>
    </citation>
    <scope>NUCLEOTIDE SEQUENCE [LARGE SCALE GENOMIC DNA]</scope>
    <source>
        <strain evidence="2 3">CCB06</strain>
        <tissue evidence="2">Mycelium</tissue>
    </source>
</reference>
<feature type="compositionally biased region" description="Basic and acidic residues" evidence="1">
    <location>
        <begin position="168"/>
        <end position="184"/>
    </location>
</feature>